<sequence length="671" mass="74833">MTRRALLLARPWNLQGTLNDTHLMQSVLEKYGFQVNQMRGAQKQHARPSCPAGFNGILDMELSNLLRAVLTTNRTRNVTIILDCCYSGRMVRAPGHGGMARPKQIPVVRYEDVTGFVDWYTSEDNPHAVRIAAAAPSETAWEVQSGNGTWMGSFTSALAQVLDEAHNQQLSWRTSMLRVQELFQDGLPVLQAGRTAHVSEGDIYNVTWLNTEQFSEMEQIAVCQVTAVQAFQSLVQLDYIPSSTTKKIPDEGALAFLQQSAHYRWPVSASPDILSSLGDKVRQSRFIRFADQGEQMDNAYQGVVADVERLARAQHLLGLRNDNTNDLLSHHVDINVGLVENHQSTTSILYIALQNDGTTTTYVNVLYINVQGKVSLISRSSPLGIELPCGRSHWIRKTRFGVLEGLRVSWPADVHRTRPIDEHLLFFPTSAPVDLRPITDGQISSQRNTASKSERMVYSLCRGERRELMEDDESGHIAYDIVHFPLTLSAHEDPNAIYDRNQTFIGDSKPPGISMLTEAREFPGLPPHLLSKSRGIFGQALRTIRSIPPCVWVVNQHTEDITVVVSQHRPSRMWSGTSLNISTAGAGLDLSTTTFTSSATRKTLSAAVPGKEASTAVFPLWTRRDGFGVISVFIGPDQKLYIENDRISIGATAYFRNEPDLYIVEYSTRER</sequence>
<name>A0A319DPU3_9EURO</name>
<gene>
    <name evidence="1" type="ORF">BO71DRAFT_463592</name>
</gene>
<organism evidence="1 2">
    <name type="scientific">Aspergillus ellipticus CBS 707.79</name>
    <dbReference type="NCBI Taxonomy" id="1448320"/>
    <lineage>
        <taxon>Eukaryota</taxon>
        <taxon>Fungi</taxon>
        <taxon>Dikarya</taxon>
        <taxon>Ascomycota</taxon>
        <taxon>Pezizomycotina</taxon>
        <taxon>Eurotiomycetes</taxon>
        <taxon>Eurotiomycetidae</taxon>
        <taxon>Eurotiales</taxon>
        <taxon>Aspergillaceae</taxon>
        <taxon>Aspergillus</taxon>
        <taxon>Aspergillus subgen. Circumdati</taxon>
    </lineage>
</organism>
<evidence type="ECO:0000313" key="2">
    <source>
        <dbReference type="Proteomes" id="UP000247810"/>
    </source>
</evidence>
<dbReference type="VEuPathDB" id="FungiDB:BO71DRAFT_463592"/>
<proteinExistence type="predicted"/>
<dbReference type="EMBL" id="KZ825997">
    <property type="protein sequence ID" value="PYH90098.1"/>
    <property type="molecule type" value="Genomic_DNA"/>
</dbReference>
<accession>A0A319DPU3</accession>
<dbReference type="OrthoDB" id="3223806at2759"/>
<protein>
    <submittedName>
        <fullName evidence="1">Uncharacterized protein</fullName>
    </submittedName>
</protein>
<reference evidence="1 2" key="1">
    <citation type="submission" date="2018-02" db="EMBL/GenBank/DDBJ databases">
        <title>The genomes of Aspergillus section Nigri reveals drivers in fungal speciation.</title>
        <authorList>
            <consortium name="DOE Joint Genome Institute"/>
            <person name="Vesth T.C."/>
            <person name="Nybo J."/>
            <person name="Theobald S."/>
            <person name="Brandl J."/>
            <person name="Frisvad J.C."/>
            <person name="Nielsen K.F."/>
            <person name="Lyhne E.K."/>
            <person name="Kogle M.E."/>
            <person name="Kuo A."/>
            <person name="Riley R."/>
            <person name="Clum A."/>
            <person name="Nolan M."/>
            <person name="Lipzen A."/>
            <person name="Salamov A."/>
            <person name="Henrissat B."/>
            <person name="Wiebenga A."/>
            <person name="De vries R.P."/>
            <person name="Grigoriev I.V."/>
            <person name="Mortensen U.H."/>
            <person name="Andersen M.R."/>
            <person name="Baker S.E."/>
        </authorList>
    </citation>
    <scope>NUCLEOTIDE SEQUENCE [LARGE SCALE GENOMIC DNA]</scope>
    <source>
        <strain evidence="1 2">CBS 707.79</strain>
    </source>
</reference>
<keyword evidence="2" id="KW-1185">Reference proteome</keyword>
<dbReference type="AlphaFoldDB" id="A0A319DPU3"/>
<evidence type="ECO:0000313" key="1">
    <source>
        <dbReference type="EMBL" id="PYH90098.1"/>
    </source>
</evidence>
<dbReference type="Proteomes" id="UP000247810">
    <property type="component" value="Unassembled WGS sequence"/>
</dbReference>
<dbReference type="Gene3D" id="3.40.50.1460">
    <property type="match status" value="1"/>
</dbReference>